<protein>
    <recommendedName>
        <fullName evidence="3">SAM domain-containing protein</fullName>
    </recommendedName>
</protein>
<name>A0A8K0KQK7_LADFU</name>
<reference evidence="4" key="2">
    <citation type="submission" date="2017-10" db="EMBL/GenBank/DDBJ databases">
        <title>Ladona fulva Genome sequencing and assembly.</title>
        <authorList>
            <person name="Murali S."/>
            <person name="Richards S."/>
            <person name="Bandaranaike D."/>
            <person name="Bellair M."/>
            <person name="Blankenburg K."/>
            <person name="Chao H."/>
            <person name="Dinh H."/>
            <person name="Doddapaneni H."/>
            <person name="Dugan-Rocha S."/>
            <person name="Elkadiri S."/>
            <person name="Gnanaolivu R."/>
            <person name="Hernandez B."/>
            <person name="Skinner E."/>
            <person name="Javaid M."/>
            <person name="Lee S."/>
            <person name="Li M."/>
            <person name="Ming W."/>
            <person name="Munidasa M."/>
            <person name="Muniz J."/>
            <person name="Nguyen L."/>
            <person name="Hughes D."/>
            <person name="Osuji N."/>
            <person name="Pu L.-L."/>
            <person name="Puazo M."/>
            <person name="Qu C."/>
            <person name="Quiroz J."/>
            <person name="Raj R."/>
            <person name="Weissenberger G."/>
            <person name="Xin Y."/>
            <person name="Zou X."/>
            <person name="Han Y."/>
            <person name="Worley K."/>
            <person name="Muzny D."/>
            <person name="Gibbs R."/>
        </authorList>
    </citation>
    <scope>NUCLEOTIDE SEQUENCE</scope>
    <source>
        <strain evidence="4">Sampled in the wild</strain>
    </source>
</reference>
<comment type="caution">
    <text evidence="4">The sequence shown here is derived from an EMBL/GenBank/DDBJ whole genome shotgun (WGS) entry which is preliminary data.</text>
</comment>
<dbReference type="GO" id="GO:0005737">
    <property type="term" value="C:cytoplasm"/>
    <property type="evidence" value="ECO:0007669"/>
    <property type="project" value="TreeGrafter"/>
</dbReference>
<dbReference type="Gene3D" id="1.10.150.50">
    <property type="entry name" value="Transcription Factor, Ets-1"/>
    <property type="match status" value="1"/>
</dbReference>
<feature type="domain" description="SAM" evidence="3">
    <location>
        <begin position="170"/>
        <end position="233"/>
    </location>
</feature>
<dbReference type="SMART" id="SM00454">
    <property type="entry name" value="SAM"/>
    <property type="match status" value="1"/>
</dbReference>
<evidence type="ECO:0000313" key="5">
    <source>
        <dbReference type="Proteomes" id="UP000792457"/>
    </source>
</evidence>
<gene>
    <name evidence="4" type="ORF">J437_LFUL014371</name>
</gene>
<dbReference type="InterPro" id="IPR001660">
    <property type="entry name" value="SAM"/>
</dbReference>
<dbReference type="EMBL" id="KZ309275">
    <property type="protein sequence ID" value="KAG8238061.1"/>
    <property type="molecule type" value="Genomic_DNA"/>
</dbReference>
<keyword evidence="5" id="KW-1185">Reference proteome</keyword>
<reference evidence="4" key="1">
    <citation type="submission" date="2013-04" db="EMBL/GenBank/DDBJ databases">
        <authorList>
            <person name="Qu J."/>
            <person name="Murali S.C."/>
            <person name="Bandaranaike D."/>
            <person name="Bellair M."/>
            <person name="Blankenburg K."/>
            <person name="Chao H."/>
            <person name="Dinh H."/>
            <person name="Doddapaneni H."/>
            <person name="Downs B."/>
            <person name="Dugan-Rocha S."/>
            <person name="Elkadiri S."/>
            <person name="Gnanaolivu R.D."/>
            <person name="Hernandez B."/>
            <person name="Javaid M."/>
            <person name="Jayaseelan J.C."/>
            <person name="Lee S."/>
            <person name="Li M."/>
            <person name="Ming W."/>
            <person name="Munidasa M."/>
            <person name="Muniz J."/>
            <person name="Nguyen L."/>
            <person name="Ongeri F."/>
            <person name="Osuji N."/>
            <person name="Pu L.-L."/>
            <person name="Puazo M."/>
            <person name="Qu C."/>
            <person name="Quiroz J."/>
            <person name="Raj R."/>
            <person name="Weissenberger G."/>
            <person name="Xin Y."/>
            <person name="Zou X."/>
            <person name="Han Y."/>
            <person name="Richards S."/>
            <person name="Worley K."/>
            <person name="Muzny D."/>
            <person name="Gibbs R."/>
        </authorList>
    </citation>
    <scope>NUCLEOTIDE SEQUENCE</scope>
    <source>
        <strain evidence="4">Sampled in the wild</strain>
    </source>
</reference>
<organism evidence="4 5">
    <name type="scientific">Ladona fulva</name>
    <name type="common">Scarce chaser dragonfly</name>
    <name type="synonym">Libellula fulva</name>
    <dbReference type="NCBI Taxonomy" id="123851"/>
    <lineage>
        <taxon>Eukaryota</taxon>
        <taxon>Metazoa</taxon>
        <taxon>Ecdysozoa</taxon>
        <taxon>Arthropoda</taxon>
        <taxon>Hexapoda</taxon>
        <taxon>Insecta</taxon>
        <taxon>Pterygota</taxon>
        <taxon>Palaeoptera</taxon>
        <taxon>Odonata</taxon>
        <taxon>Epiprocta</taxon>
        <taxon>Anisoptera</taxon>
        <taxon>Libelluloidea</taxon>
        <taxon>Libellulidae</taxon>
        <taxon>Ladona</taxon>
    </lineage>
</organism>
<feature type="region of interest" description="Disordered" evidence="2">
    <location>
        <begin position="1"/>
        <end position="59"/>
    </location>
</feature>
<dbReference type="PANTHER" id="PTHR10627">
    <property type="entry name" value="SCP160"/>
    <property type="match status" value="1"/>
</dbReference>
<proteinExistence type="predicted"/>
<dbReference type="PROSITE" id="PS50105">
    <property type="entry name" value="SAM_DOMAIN"/>
    <property type="match status" value="1"/>
</dbReference>
<dbReference type="OrthoDB" id="271862at2759"/>
<evidence type="ECO:0000256" key="2">
    <source>
        <dbReference type="SAM" id="MobiDB-lite"/>
    </source>
</evidence>
<dbReference type="AlphaFoldDB" id="A0A8K0KQK7"/>
<dbReference type="InterPro" id="IPR013761">
    <property type="entry name" value="SAM/pointed_sf"/>
</dbReference>
<dbReference type="Proteomes" id="UP000792457">
    <property type="component" value="Unassembled WGS sequence"/>
</dbReference>
<dbReference type="PANTHER" id="PTHR10627:SF69">
    <property type="entry name" value="PROTEIN BICAUDAL C"/>
    <property type="match status" value="1"/>
</dbReference>
<evidence type="ECO:0000259" key="3">
    <source>
        <dbReference type="PROSITE" id="PS50105"/>
    </source>
</evidence>
<evidence type="ECO:0000256" key="1">
    <source>
        <dbReference type="ARBA" id="ARBA00022737"/>
    </source>
</evidence>
<keyword evidence="1" id="KW-0677">Repeat</keyword>
<evidence type="ECO:0000313" key="4">
    <source>
        <dbReference type="EMBL" id="KAG8238061.1"/>
    </source>
</evidence>
<accession>A0A8K0KQK7</accession>
<feature type="compositionally biased region" description="Low complexity" evidence="2">
    <location>
        <begin position="1"/>
        <end position="16"/>
    </location>
</feature>
<dbReference type="Pfam" id="PF07647">
    <property type="entry name" value="SAM_2"/>
    <property type="match status" value="1"/>
</dbReference>
<sequence length="260" mass="28613">MELNSGISSSHQSGSPASPPTSPTSFARFSVPGVDSGYGDTSDIDSVRPSSTCPVAETDQETNKLKVEPFYYMYSDYDSFKHLAMKARQVQPDASKCRVPNLQWSGYGFSYSMPESALKINLPVTDSAEGVCDKSQSLFPYNDKFDCIGIHDHSPSASMDLMVGSGGLKGDIPNVTTLLNILGLEKYTYLFTSQEIDMTTFITLNDNDLKQLGIATFGARRKILLAINELKKDKSHFRGEAAPGAERKTSNSSFWYNFMQ</sequence>
<dbReference type="SUPFAM" id="SSF47769">
    <property type="entry name" value="SAM/Pointed domain"/>
    <property type="match status" value="1"/>
</dbReference>